<sequence>MVDLIEVKEKVLLSREAAAARLHALADTLAKENDVEFDRGGLRVKVHVPDEVHWKLEFEIGDGESELEIELTW</sequence>
<protein>
    <submittedName>
        <fullName evidence="2">Amphi-Trp domain-containing protein</fullName>
    </submittedName>
</protein>
<gene>
    <name evidence="2" type="ORF">BJY22_004982</name>
</gene>
<keyword evidence="3" id="KW-1185">Reference proteome</keyword>
<evidence type="ECO:0000313" key="2">
    <source>
        <dbReference type="EMBL" id="NIK59265.1"/>
    </source>
</evidence>
<dbReference type="EMBL" id="JAASRO010000001">
    <property type="protein sequence ID" value="NIK59265.1"/>
    <property type="molecule type" value="Genomic_DNA"/>
</dbReference>
<comment type="caution">
    <text evidence="2">The sequence shown here is derived from an EMBL/GenBank/DDBJ whole genome shotgun (WGS) entry which is preliminary data.</text>
</comment>
<dbReference type="AlphaFoldDB" id="A0A7X5VDJ7"/>
<reference evidence="2 3" key="1">
    <citation type="submission" date="2020-03" db="EMBL/GenBank/DDBJ databases">
        <title>Sequencing the genomes of 1000 actinobacteria strains.</title>
        <authorList>
            <person name="Klenk H.-P."/>
        </authorList>
    </citation>
    <scope>NUCLEOTIDE SEQUENCE [LARGE SCALE GENOMIC DNA]</scope>
    <source>
        <strain evidence="2 3">DSM 45490</strain>
    </source>
</reference>
<evidence type="ECO:0000259" key="1">
    <source>
        <dbReference type="Pfam" id="PF20068"/>
    </source>
</evidence>
<name>A0A7X5VDJ7_9ACTN</name>
<dbReference type="RefSeq" id="WP_202891250.1">
    <property type="nucleotide sequence ID" value="NZ_JAASRO010000001.1"/>
</dbReference>
<organism evidence="2 3">
    <name type="scientific">Kribbella shirazensis</name>
    <dbReference type="NCBI Taxonomy" id="1105143"/>
    <lineage>
        <taxon>Bacteria</taxon>
        <taxon>Bacillati</taxon>
        <taxon>Actinomycetota</taxon>
        <taxon>Actinomycetes</taxon>
        <taxon>Propionibacteriales</taxon>
        <taxon>Kribbellaceae</taxon>
        <taxon>Kribbella</taxon>
    </lineage>
</organism>
<proteinExistence type="predicted"/>
<dbReference type="Proteomes" id="UP000555407">
    <property type="component" value="Unassembled WGS sequence"/>
</dbReference>
<feature type="domain" description="Amphi-Trp" evidence="1">
    <location>
        <begin position="7"/>
        <end position="73"/>
    </location>
</feature>
<accession>A0A7X5VDJ7</accession>
<dbReference type="NCBIfam" id="TIGR04354">
    <property type="entry name" value="amphi-Trp"/>
    <property type="match status" value="1"/>
</dbReference>
<evidence type="ECO:0000313" key="3">
    <source>
        <dbReference type="Proteomes" id="UP000555407"/>
    </source>
</evidence>
<dbReference type="Pfam" id="PF20068">
    <property type="entry name" value="Amphi-Trp"/>
    <property type="match status" value="1"/>
</dbReference>
<dbReference type="InterPro" id="IPR027598">
    <property type="entry name" value="Amphi-Trp_dom"/>
</dbReference>